<evidence type="ECO:0000256" key="6">
    <source>
        <dbReference type="ARBA" id="ARBA00035289"/>
    </source>
</evidence>
<dbReference type="PANTHER" id="PTHR21183:SF18">
    <property type="entry name" value="LARGE RIBOSOMAL SUBUNIT PROTEIN UL29M"/>
    <property type="match status" value="1"/>
</dbReference>
<feature type="region of interest" description="Disordered" evidence="7">
    <location>
        <begin position="173"/>
        <end position="198"/>
    </location>
</feature>
<dbReference type="InterPro" id="IPR010729">
    <property type="entry name" value="Ribosomal_uL29_mit"/>
</dbReference>
<organism evidence="8 9">
    <name type="scientific">Pseudo-nitzschia multistriata</name>
    <dbReference type="NCBI Taxonomy" id="183589"/>
    <lineage>
        <taxon>Eukaryota</taxon>
        <taxon>Sar</taxon>
        <taxon>Stramenopiles</taxon>
        <taxon>Ochrophyta</taxon>
        <taxon>Bacillariophyta</taxon>
        <taxon>Bacillariophyceae</taxon>
        <taxon>Bacillariophycidae</taxon>
        <taxon>Bacillariales</taxon>
        <taxon>Bacillariaceae</taxon>
        <taxon>Pseudo-nitzschia</taxon>
    </lineage>
</organism>
<dbReference type="Pfam" id="PF06984">
    <property type="entry name" value="MRP-L47"/>
    <property type="match status" value="1"/>
</dbReference>
<accession>A0A448Z5R2</accession>
<dbReference type="Gene3D" id="6.10.330.20">
    <property type="match status" value="1"/>
</dbReference>
<dbReference type="Proteomes" id="UP000291116">
    <property type="component" value="Unassembled WGS sequence"/>
</dbReference>
<feature type="region of interest" description="Disordered" evidence="7">
    <location>
        <begin position="44"/>
        <end position="94"/>
    </location>
</feature>
<dbReference type="EMBL" id="CAACVS010000124">
    <property type="protein sequence ID" value="VEU37375.1"/>
    <property type="molecule type" value="Genomic_DNA"/>
</dbReference>
<dbReference type="SUPFAM" id="SSF46561">
    <property type="entry name" value="Ribosomal protein L29 (L29p)"/>
    <property type="match status" value="1"/>
</dbReference>
<keyword evidence="3" id="KW-0689">Ribosomal protein</keyword>
<protein>
    <recommendedName>
        <fullName evidence="6">Large ribosomal subunit protein uL29m</fullName>
    </recommendedName>
</protein>
<keyword evidence="5" id="KW-0687">Ribonucleoprotein</keyword>
<sequence>MAYRSMQHLTRRGFGLTAGSFRAVTKAPVVGNAVAAAPHAHVGFSENRTGHSSPLRSYSSTRTTSKREYKPNPLDAFRDPVDRSTRMEQTVGRQWSAKELRRKSYEDLHRLWYVLYKEKNMLLTEQQLSRRRQLIFPQPERFKKVQKSMGAIRQVLGERKRETVAAHLARHEEKELAKQMTDELDGQDTYEAIDETSK</sequence>
<evidence type="ECO:0000313" key="9">
    <source>
        <dbReference type="Proteomes" id="UP000291116"/>
    </source>
</evidence>
<proteinExistence type="inferred from homology"/>
<dbReference type="InterPro" id="IPR036049">
    <property type="entry name" value="Ribosomal_uL29_sf"/>
</dbReference>
<keyword evidence="9" id="KW-1185">Reference proteome</keyword>
<evidence type="ECO:0000256" key="2">
    <source>
        <dbReference type="ARBA" id="ARBA00009254"/>
    </source>
</evidence>
<dbReference type="InterPro" id="IPR038340">
    <property type="entry name" value="MRP-L47_sf"/>
</dbReference>
<evidence type="ECO:0000256" key="5">
    <source>
        <dbReference type="ARBA" id="ARBA00023274"/>
    </source>
</evidence>
<dbReference type="PANTHER" id="PTHR21183">
    <property type="entry name" value="RIBOSOMAL PROTEIN L47, MITOCHONDRIAL-RELATED"/>
    <property type="match status" value="1"/>
</dbReference>
<dbReference type="GO" id="GO:0005762">
    <property type="term" value="C:mitochondrial large ribosomal subunit"/>
    <property type="evidence" value="ECO:0007669"/>
    <property type="project" value="TreeGrafter"/>
</dbReference>
<dbReference type="GO" id="GO:0032543">
    <property type="term" value="P:mitochondrial translation"/>
    <property type="evidence" value="ECO:0007669"/>
    <property type="project" value="TreeGrafter"/>
</dbReference>
<evidence type="ECO:0000256" key="7">
    <source>
        <dbReference type="SAM" id="MobiDB-lite"/>
    </source>
</evidence>
<dbReference type="GO" id="GO:0003735">
    <property type="term" value="F:structural constituent of ribosome"/>
    <property type="evidence" value="ECO:0007669"/>
    <property type="project" value="InterPro"/>
</dbReference>
<comment type="subcellular location">
    <subcellularLocation>
        <location evidence="1">Mitochondrion</location>
    </subcellularLocation>
</comment>
<evidence type="ECO:0000256" key="4">
    <source>
        <dbReference type="ARBA" id="ARBA00023128"/>
    </source>
</evidence>
<dbReference type="OrthoDB" id="270763at2759"/>
<dbReference type="AlphaFoldDB" id="A0A448Z5R2"/>
<feature type="compositionally biased region" description="Basic and acidic residues" evidence="7">
    <location>
        <begin position="65"/>
        <end position="86"/>
    </location>
</feature>
<evidence type="ECO:0000256" key="3">
    <source>
        <dbReference type="ARBA" id="ARBA00022980"/>
    </source>
</evidence>
<evidence type="ECO:0000256" key="1">
    <source>
        <dbReference type="ARBA" id="ARBA00004173"/>
    </source>
</evidence>
<reference evidence="8 9" key="1">
    <citation type="submission" date="2019-01" db="EMBL/GenBank/DDBJ databases">
        <authorList>
            <person name="Ferrante I. M."/>
        </authorList>
    </citation>
    <scope>NUCLEOTIDE SEQUENCE [LARGE SCALE GENOMIC DNA]</scope>
    <source>
        <strain evidence="8 9">B856</strain>
    </source>
</reference>
<feature type="compositionally biased region" description="Low complexity" evidence="7">
    <location>
        <begin position="52"/>
        <end position="63"/>
    </location>
</feature>
<gene>
    <name evidence="8" type="ORF">PSNMU_V1.4_AUG-EV-PASAV3_0041730</name>
</gene>
<keyword evidence="4" id="KW-0496">Mitochondrion</keyword>
<name>A0A448Z5R2_9STRA</name>
<comment type="similarity">
    <text evidence="2">Belongs to the universal ribosomal protein uL29 family.</text>
</comment>
<feature type="compositionally biased region" description="Acidic residues" evidence="7">
    <location>
        <begin position="182"/>
        <end position="198"/>
    </location>
</feature>
<evidence type="ECO:0000313" key="8">
    <source>
        <dbReference type="EMBL" id="VEU37375.1"/>
    </source>
</evidence>